<proteinExistence type="inferred from homology"/>
<evidence type="ECO:0000313" key="8">
    <source>
        <dbReference type="EMBL" id="OLQ14174.1"/>
    </source>
</evidence>
<evidence type="ECO:0000313" key="9">
    <source>
        <dbReference type="Proteomes" id="UP000186817"/>
    </source>
</evidence>
<dbReference type="InterPro" id="IPR018247">
    <property type="entry name" value="EF_Hand_1_Ca_BS"/>
</dbReference>
<protein>
    <submittedName>
        <fullName evidence="8">Desumoylating isopeptidase 1</fullName>
    </submittedName>
</protein>
<keyword evidence="4" id="KW-0106">Calcium</keyword>
<gene>
    <name evidence="8" type="primary">desi1</name>
    <name evidence="8" type="ORF">AK812_SmicGene1742</name>
</gene>
<dbReference type="Gene3D" id="1.10.238.10">
    <property type="entry name" value="EF-hand"/>
    <property type="match status" value="1"/>
</dbReference>
<dbReference type="SMART" id="SM01179">
    <property type="entry name" value="DUF862"/>
    <property type="match status" value="1"/>
</dbReference>
<feature type="region of interest" description="Disordered" evidence="5">
    <location>
        <begin position="158"/>
        <end position="199"/>
    </location>
</feature>
<evidence type="ECO:0000259" key="7">
    <source>
        <dbReference type="PROSITE" id="PS51858"/>
    </source>
</evidence>
<dbReference type="OrthoDB" id="21221at2759"/>
<feature type="domain" description="EF-hand" evidence="6">
    <location>
        <begin position="313"/>
        <end position="348"/>
    </location>
</feature>
<dbReference type="PANTHER" id="PTHR12378">
    <property type="entry name" value="DESUMOYLATING ISOPEPTIDASE"/>
    <property type="match status" value="1"/>
</dbReference>
<evidence type="ECO:0000256" key="4">
    <source>
        <dbReference type="ARBA" id="ARBA00022837"/>
    </source>
</evidence>
<evidence type="ECO:0000259" key="6">
    <source>
        <dbReference type="PROSITE" id="PS50222"/>
    </source>
</evidence>
<dbReference type="InterPro" id="IPR008580">
    <property type="entry name" value="PPPDE_dom"/>
</dbReference>
<dbReference type="Gene3D" id="3.90.1720.30">
    <property type="entry name" value="PPPDE domains"/>
    <property type="match status" value="1"/>
</dbReference>
<dbReference type="PANTHER" id="PTHR12378:SF7">
    <property type="entry name" value="DESUMOYLATING ISOPEPTIDASE 1"/>
    <property type="match status" value="1"/>
</dbReference>
<dbReference type="GO" id="GO:0006508">
    <property type="term" value="P:proteolysis"/>
    <property type="evidence" value="ECO:0007669"/>
    <property type="project" value="UniProtKB-KW"/>
</dbReference>
<dbReference type="Pfam" id="PF05903">
    <property type="entry name" value="Peptidase_C97"/>
    <property type="match status" value="1"/>
</dbReference>
<feature type="domain" description="PPPDE" evidence="7">
    <location>
        <begin position="381"/>
        <end position="509"/>
    </location>
</feature>
<sequence>MTNALSGMPSPFRATSFLQRLRQSFRLEGPRRDGGESCGTVDARKKDHSKWSLPRYGTLRRSSSKGPPPTLLAARQRDTSPRGKPGSPQASDAKEAQVPGSATRPAARAGAGHRKQQVQFASVDGDCDTSLPGGFRKSRRTRTIHTWLGAMLDASEGGLDATIEPSSPLPSGKSSRSLRTPGDASARSMGLCSPPGSPTTDTVTSIITLLREYFFTNVDFDGSGHLSRQDLFDHIRELLEKDAGKLLTDDDLELLGEVERCRFSEMDLGLEGQQGLGVYEWVHFIMLRASAPSHVAAKHLNRDLRTALEDEPELLKRLHATFEAADSEGDGLLRRDVWQQAFEPLGVQAPEQADFDREEDSLAGALSYYEFVAHALGLKASVVELALYDLSKGVAQWVPASLLGGHSFDGVWHSGLRVFGKEFWFGGVILESEFTDVPFGAPTRILRLGTTLRTHEDLVEFLKEDVYVDYNPKSYDVLRRNCNHFSNELAQFLLHGKQLPEEVLLQPEWVKNALLVSIFHPALNRWLGGFGDALTGREGYDGDLRAPQAVSRIDDMTEEWRHRLQVGDLVMHRRRFIDRPRVARLLYISGPDESGRHVAEIKFLRPTAVERLEDLSIESPPWAWEIVRESDVPLRQFYPVLEDSEGGARILRAGMAIRDSRARQVLRRSREFPAQPACAKGHPLKYQEGPGHWWASLRACSICASSLQSSEPPLFCAQCSFALCRRCRDQASQLPSGGVFTDMLTPELAKALLQDESWLAFKSRSYFFRADHHSTGAVDKAKISRVDARVAAELGVKPLAESELLKELQRLAPKTKGKALQLNEASFQSFFAAALSRGLMLLASGKEWRPCIRKRCKPRNRTHSAIADEIEAHLPKAVDGC</sequence>
<evidence type="ECO:0000256" key="3">
    <source>
        <dbReference type="ARBA" id="ARBA00022801"/>
    </source>
</evidence>
<dbReference type="Proteomes" id="UP000186817">
    <property type="component" value="Unassembled WGS sequence"/>
</dbReference>
<dbReference type="GO" id="GO:0070646">
    <property type="term" value="P:protein modification by small protein removal"/>
    <property type="evidence" value="ECO:0007669"/>
    <property type="project" value="TreeGrafter"/>
</dbReference>
<dbReference type="EMBL" id="LSRX01000019">
    <property type="protein sequence ID" value="OLQ14174.1"/>
    <property type="molecule type" value="Genomic_DNA"/>
</dbReference>
<dbReference type="InterPro" id="IPR002048">
    <property type="entry name" value="EF_hand_dom"/>
</dbReference>
<organism evidence="8 9">
    <name type="scientific">Symbiodinium microadriaticum</name>
    <name type="common">Dinoflagellate</name>
    <name type="synonym">Zooxanthella microadriatica</name>
    <dbReference type="NCBI Taxonomy" id="2951"/>
    <lineage>
        <taxon>Eukaryota</taxon>
        <taxon>Sar</taxon>
        <taxon>Alveolata</taxon>
        <taxon>Dinophyceae</taxon>
        <taxon>Suessiales</taxon>
        <taxon>Symbiodiniaceae</taxon>
        <taxon>Symbiodinium</taxon>
    </lineage>
</organism>
<accession>A0A1Q9F398</accession>
<keyword evidence="9" id="KW-1185">Reference proteome</keyword>
<reference evidence="8 9" key="1">
    <citation type="submission" date="2016-02" db="EMBL/GenBank/DDBJ databases">
        <title>Genome analysis of coral dinoflagellate symbionts highlights evolutionary adaptations to a symbiotic lifestyle.</title>
        <authorList>
            <person name="Aranda M."/>
            <person name="Li Y."/>
            <person name="Liew Y.J."/>
            <person name="Baumgarten S."/>
            <person name="Simakov O."/>
            <person name="Wilson M."/>
            <person name="Piel J."/>
            <person name="Ashoor H."/>
            <person name="Bougouffa S."/>
            <person name="Bajic V.B."/>
            <person name="Ryu T."/>
            <person name="Ravasi T."/>
            <person name="Bayer T."/>
            <person name="Micklem G."/>
            <person name="Kim H."/>
            <person name="Bhak J."/>
            <person name="Lajeunesse T.C."/>
            <person name="Voolstra C.R."/>
        </authorList>
    </citation>
    <scope>NUCLEOTIDE SEQUENCE [LARGE SCALE GENOMIC DNA]</scope>
    <source>
        <strain evidence="8 9">CCMP2467</strain>
    </source>
</reference>
<comment type="similarity">
    <text evidence="1">Belongs to the DeSI family.</text>
</comment>
<keyword evidence="3" id="KW-0378">Hydrolase</keyword>
<dbReference type="InterPro" id="IPR042266">
    <property type="entry name" value="PPPDE_sf"/>
</dbReference>
<dbReference type="InterPro" id="IPR011992">
    <property type="entry name" value="EF-hand-dom_pair"/>
</dbReference>
<dbReference type="PROSITE" id="PS00018">
    <property type="entry name" value="EF_HAND_1"/>
    <property type="match status" value="1"/>
</dbReference>
<evidence type="ECO:0000256" key="1">
    <source>
        <dbReference type="ARBA" id="ARBA00008140"/>
    </source>
</evidence>
<dbReference type="PROSITE" id="PS51858">
    <property type="entry name" value="PPPDE"/>
    <property type="match status" value="1"/>
</dbReference>
<dbReference type="GO" id="GO:0008233">
    <property type="term" value="F:peptidase activity"/>
    <property type="evidence" value="ECO:0007669"/>
    <property type="project" value="UniProtKB-KW"/>
</dbReference>
<dbReference type="PROSITE" id="PS50222">
    <property type="entry name" value="EF_HAND_2"/>
    <property type="match status" value="2"/>
</dbReference>
<evidence type="ECO:0000256" key="5">
    <source>
        <dbReference type="SAM" id="MobiDB-lite"/>
    </source>
</evidence>
<evidence type="ECO:0000256" key="2">
    <source>
        <dbReference type="ARBA" id="ARBA00022670"/>
    </source>
</evidence>
<feature type="domain" description="EF-hand" evidence="6">
    <location>
        <begin position="212"/>
        <end position="241"/>
    </location>
</feature>
<dbReference type="AlphaFoldDB" id="A0A1Q9F398"/>
<comment type="caution">
    <text evidence="8">The sequence shown here is derived from an EMBL/GenBank/DDBJ whole genome shotgun (WGS) entry which is preliminary data.</text>
</comment>
<dbReference type="GO" id="GO:0005509">
    <property type="term" value="F:calcium ion binding"/>
    <property type="evidence" value="ECO:0007669"/>
    <property type="project" value="InterPro"/>
</dbReference>
<keyword evidence="2" id="KW-0645">Protease</keyword>
<feature type="region of interest" description="Disordered" evidence="5">
    <location>
        <begin position="25"/>
        <end position="136"/>
    </location>
</feature>
<dbReference type="SUPFAM" id="SSF47473">
    <property type="entry name" value="EF-hand"/>
    <property type="match status" value="1"/>
</dbReference>
<feature type="compositionally biased region" description="Low complexity" evidence="5">
    <location>
        <begin position="165"/>
        <end position="179"/>
    </location>
</feature>
<name>A0A1Q9F398_SYMMI</name>